<dbReference type="Proteomes" id="UP001244427">
    <property type="component" value="Unassembled WGS sequence"/>
</dbReference>
<comment type="caution">
    <text evidence="4">The sequence shown here is derived from an EMBL/GenBank/DDBJ whole genome shotgun (WGS) entry which is preliminary data.</text>
</comment>
<keyword evidence="5" id="KW-1185">Reference proteome</keyword>
<dbReference type="AlphaFoldDB" id="A0AAW8EV69"/>
<dbReference type="GO" id="GO:0016042">
    <property type="term" value="P:lipid catabolic process"/>
    <property type="evidence" value="ECO:0007669"/>
    <property type="project" value="UniProtKB-UniRule"/>
</dbReference>
<keyword evidence="2" id="KW-0378">Hydrolase</keyword>
<reference evidence="4 5" key="1">
    <citation type="submission" date="2023-07" db="EMBL/GenBank/DDBJ databases">
        <title>Comparative genomics of wheat-associated soil bacteria to identify genetic determinants of phenazine resistance.</title>
        <authorList>
            <person name="Mouncey N."/>
        </authorList>
    </citation>
    <scope>NUCLEOTIDE SEQUENCE [LARGE SCALE GENOMIC DNA]</scope>
    <source>
        <strain evidence="4 5">W4I9-1</strain>
    </source>
</reference>
<gene>
    <name evidence="4" type="ORF">QFZ53_001531</name>
</gene>
<dbReference type="PROSITE" id="PS51635">
    <property type="entry name" value="PNPLA"/>
    <property type="match status" value="1"/>
</dbReference>
<name>A0AAW8EV69_9MICO</name>
<feature type="short sequence motif" description="DGA/G" evidence="2">
    <location>
        <begin position="185"/>
        <end position="187"/>
    </location>
</feature>
<evidence type="ECO:0000259" key="3">
    <source>
        <dbReference type="PROSITE" id="PS51635"/>
    </source>
</evidence>
<dbReference type="Gene3D" id="3.40.1090.10">
    <property type="entry name" value="Cytosolic phospholipase A2 catalytic domain"/>
    <property type="match status" value="2"/>
</dbReference>
<accession>A0AAW8EV69</accession>
<evidence type="ECO:0000256" key="1">
    <source>
        <dbReference type="ARBA" id="ARBA00023098"/>
    </source>
</evidence>
<keyword evidence="1 2" id="KW-0443">Lipid metabolism</keyword>
<evidence type="ECO:0000313" key="5">
    <source>
        <dbReference type="Proteomes" id="UP001244427"/>
    </source>
</evidence>
<dbReference type="Pfam" id="PF01734">
    <property type="entry name" value="Patatin"/>
    <property type="match status" value="1"/>
</dbReference>
<organism evidence="4 5">
    <name type="scientific">Microbacterium natoriense</name>
    <dbReference type="NCBI Taxonomy" id="284570"/>
    <lineage>
        <taxon>Bacteria</taxon>
        <taxon>Bacillati</taxon>
        <taxon>Actinomycetota</taxon>
        <taxon>Actinomycetes</taxon>
        <taxon>Micrococcales</taxon>
        <taxon>Microbacteriaceae</taxon>
        <taxon>Microbacterium</taxon>
    </lineage>
</organism>
<evidence type="ECO:0000256" key="2">
    <source>
        <dbReference type="PROSITE-ProRule" id="PRU01161"/>
    </source>
</evidence>
<dbReference type="InterPro" id="IPR002641">
    <property type="entry name" value="PNPLA_dom"/>
</dbReference>
<dbReference type="GO" id="GO:0016787">
    <property type="term" value="F:hydrolase activity"/>
    <property type="evidence" value="ECO:0007669"/>
    <property type="project" value="UniProtKB-UniRule"/>
</dbReference>
<feature type="domain" description="PNPLA" evidence="3">
    <location>
        <begin position="6"/>
        <end position="198"/>
    </location>
</feature>
<feature type="short sequence motif" description="GXSXG" evidence="2">
    <location>
        <begin position="41"/>
        <end position="45"/>
    </location>
</feature>
<dbReference type="SUPFAM" id="SSF52151">
    <property type="entry name" value="FabD/lysophospholipase-like"/>
    <property type="match status" value="1"/>
</dbReference>
<keyword evidence="2" id="KW-0442">Lipid degradation</keyword>
<protein>
    <submittedName>
        <fullName evidence="4">NTE family protein</fullName>
    </submittedName>
</protein>
<dbReference type="RefSeq" id="WP_307295137.1">
    <property type="nucleotide sequence ID" value="NZ_JAUSXV010000001.1"/>
</dbReference>
<feature type="short sequence motif" description="GXGXXG" evidence="2">
    <location>
        <begin position="10"/>
        <end position="15"/>
    </location>
</feature>
<proteinExistence type="predicted"/>
<feature type="active site" description="Proton acceptor" evidence="2">
    <location>
        <position position="185"/>
    </location>
</feature>
<sequence length="283" mass="29435">MTRTALVLAGGGSTGNAWMIGLTAGLLDGGLVVADADLLIGTSAGATTAAQLASMRPAELFEASLAPVPARVGPVHTQAAADNMARTAAIIAEATDAGDMRRRMGAAAVALDPDGEKSAHWRGIVARRLPDAAWPERRLQIAAVDARSGEPVVFDRDSGVDLVDAVAASCSSGFAYAIGDERYIDGGYRRNENADLAAGADRVLVLSPFGGRTRHPLSWGTDLAAQVAELRAAGSRIETVFPGEGIERMLGATAMDLSLRAEAARAGFDQGRVLAESLAEWWR</sequence>
<dbReference type="InterPro" id="IPR016035">
    <property type="entry name" value="Acyl_Trfase/lysoPLipase"/>
</dbReference>
<evidence type="ECO:0000313" key="4">
    <source>
        <dbReference type="EMBL" id="MDQ0647335.1"/>
    </source>
</evidence>
<feature type="active site" description="Nucleophile" evidence="2">
    <location>
        <position position="43"/>
    </location>
</feature>
<dbReference type="EMBL" id="JAUSXV010000001">
    <property type="protein sequence ID" value="MDQ0647335.1"/>
    <property type="molecule type" value="Genomic_DNA"/>
</dbReference>